<protein>
    <submittedName>
        <fullName evidence="6">RpiR family transcriptional regulator</fullName>
    </submittedName>
</protein>
<dbReference type="PANTHER" id="PTHR30514">
    <property type="entry name" value="GLUCOKINASE"/>
    <property type="match status" value="1"/>
</dbReference>
<dbReference type="InterPro" id="IPR001347">
    <property type="entry name" value="SIS_dom"/>
</dbReference>
<dbReference type="PANTHER" id="PTHR30514:SF1">
    <property type="entry name" value="HTH-TYPE TRANSCRIPTIONAL REGULATOR HEXR-RELATED"/>
    <property type="match status" value="1"/>
</dbReference>
<dbReference type="PROSITE" id="PS51464">
    <property type="entry name" value="SIS"/>
    <property type="match status" value="1"/>
</dbReference>
<dbReference type="Gene3D" id="1.10.10.10">
    <property type="entry name" value="Winged helix-like DNA-binding domain superfamily/Winged helix DNA-binding domain"/>
    <property type="match status" value="1"/>
</dbReference>
<dbReference type="Pfam" id="PF01418">
    <property type="entry name" value="HTH_6"/>
    <property type="match status" value="1"/>
</dbReference>
<accession>A0A4R2C7I8</accession>
<dbReference type="InterPro" id="IPR009057">
    <property type="entry name" value="Homeodomain-like_sf"/>
</dbReference>
<reference evidence="6 7" key="1">
    <citation type="submission" date="2019-03" db="EMBL/GenBank/DDBJ databases">
        <title>Genomic Encyclopedia of Type Strains, Phase IV (KMG-IV): sequencing the most valuable type-strain genomes for metagenomic binning, comparative biology and taxonomic classification.</title>
        <authorList>
            <person name="Goeker M."/>
        </authorList>
    </citation>
    <scope>NUCLEOTIDE SEQUENCE [LARGE SCALE GENOMIC DNA]</scope>
    <source>
        <strain evidence="6 7">DSM 18401</strain>
    </source>
</reference>
<dbReference type="RefSeq" id="WP_133036488.1">
    <property type="nucleotide sequence ID" value="NZ_BAABEI010000001.1"/>
</dbReference>
<dbReference type="InterPro" id="IPR000281">
    <property type="entry name" value="HTH_RpiR"/>
</dbReference>
<dbReference type="InterPro" id="IPR047640">
    <property type="entry name" value="RpiR-like"/>
</dbReference>
<dbReference type="Proteomes" id="UP000295351">
    <property type="component" value="Unassembled WGS sequence"/>
</dbReference>
<dbReference type="GO" id="GO:0003700">
    <property type="term" value="F:DNA-binding transcription factor activity"/>
    <property type="evidence" value="ECO:0007669"/>
    <property type="project" value="InterPro"/>
</dbReference>
<dbReference type="Gene3D" id="3.40.50.10490">
    <property type="entry name" value="Glucose-6-phosphate isomerase like protein, domain 1"/>
    <property type="match status" value="1"/>
</dbReference>
<dbReference type="SUPFAM" id="SSF46689">
    <property type="entry name" value="Homeodomain-like"/>
    <property type="match status" value="1"/>
</dbReference>
<dbReference type="SUPFAM" id="SSF53697">
    <property type="entry name" value="SIS domain"/>
    <property type="match status" value="1"/>
</dbReference>
<dbReference type="AlphaFoldDB" id="A0A4R2C7I8"/>
<feature type="domain" description="HTH rpiR-type" evidence="4">
    <location>
        <begin position="9"/>
        <end position="85"/>
    </location>
</feature>
<name>A0A4R2C7I8_SHIGR</name>
<keyword evidence="3" id="KW-0804">Transcription</keyword>
<evidence type="ECO:0000256" key="3">
    <source>
        <dbReference type="ARBA" id="ARBA00023163"/>
    </source>
</evidence>
<proteinExistence type="predicted"/>
<dbReference type="EMBL" id="SLVX01000026">
    <property type="protein sequence ID" value="TCN35715.1"/>
    <property type="molecule type" value="Genomic_DNA"/>
</dbReference>
<dbReference type="Pfam" id="PF01380">
    <property type="entry name" value="SIS"/>
    <property type="match status" value="1"/>
</dbReference>
<dbReference type="InterPro" id="IPR036388">
    <property type="entry name" value="WH-like_DNA-bd_sf"/>
</dbReference>
<dbReference type="PROSITE" id="PS51071">
    <property type="entry name" value="HTH_RPIR"/>
    <property type="match status" value="1"/>
</dbReference>
<dbReference type="InterPro" id="IPR035472">
    <property type="entry name" value="RpiR-like_SIS"/>
</dbReference>
<dbReference type="GO" id="GO:0003677">
    <property type="term" value="F:DNA binding"/>
    <property type="evidence" value="ECO:0007669"/>
    <property type="project" value="UniProtKB-KW"/>
</dbReference>
<evidence type="ECO:0000313" key="6">
    <source>
        <dbReference type="EMBL" id="TCN35715.1"/>
    </source>
</evidence>
<dbReference type="GO" id="GO:1901135">
    <property type="term" value="P:carbohydrate derivative metabolic process"/>
    <property type="evidence" value="ECO:0007669"/>
    <property type="project" value="InterPro"/>
</dbReference>
<evidence type="ECO:0000259" key="4">
    <source>
        <dbReference type="PROSITE" id="PS51071"/>
    </source>
</evidence>
<keyword evidence="2" id="KW-0238">DNA-binding</keyword>
<evidence type="ECO:0000256" key="2">
    <source>
        <dbReference type="ARBA" id="ARBA00023125"/>
    </source>
</evidence>
<keyword evidence="7" id="KW-1185">Reference proteome</keyword>
<keyword evidence="1" id="KW-0805">Transcription regulation</keyword>
<feature type="domain" description="SIS" evidence="5">
    <location>
        <begin position="137"/>
        <end position="281"/>
    </location>
</feature>
<organism evidence="6 7">
    <name type="scientific">Shinella granuli</name>
    <dbReference type="NCBI Taxonomy" id="323621"/>
    <lineage>
        <taxon>Bacteria</taxon>
        <taxon>Pseudomonadati</taxon>
        <taxon>Pseudomonadota</taxon>
        <taxon>Alphaproteobacteria</taxon>
        <taxon>Hyphomicrobiales</taxon>
        <taxon>Rhizobiaceae</taxon>
        <taxon>Shinella</taxon>
    </lineage>
</organism>
<sequence>MDNATDSRQSILMRIRWKAGYMNPALRRIADRVLKAPEEIKSISIKDLALQCEVSESTVTRFVREIDVPSFQQFKILIAEELSQGTAPAEPLSERHVYEDITDQDDTSSVLSKVAARYAMTVSDTRAGLAEKELERAVEAIEEADVLGFFAMGASLLCVENALLRFMRVGKRCLFFRDLGIRQISTSTLGPKSLAIGVSNSGRTISTVDSLQQAKLQGATTLAITSFPDSPIVRHADICLFTPTITGVVGPGEYHESMVSKIAQLQVIDTLYSLYAVRNFGRAIEGLERTSDVTALTRY</sequence>
<dbReference type="GO" id="GO:0097367">
    <property type="term" value="F:carbohydrate derivative binding"/>
    <property type="evidence" value="ECO:0007669"/>
    <property type="project" value="InterPro"/>
</dbReference>
<evidence type="ECO:0000259" key="5">
    <source>
        <dbReference type="PROSITE" id="PS51464"/>
    </source>
</evidence>
<evidence type="ECO:0000256" key="1">
    <source>
        <dbReference type="ARBA" id="ARBA00023015"/>
    </source>
</evidence>
<dbReference type="CDD" id="cd05013">
    <property type="entry name" value="SIS_RpiR"/>
    <property type="match status" value="1"/>
</dbReference>
<evidence type="ECO:0000313" key="7">
    <source>
        <dbReference type="Proteomes" id="UP000295351"/>
    </source>
</evidence>
<gene>
    <name evidence="6" type="ORF">EV665_12637</name>
</gene>
<dbReference type="InterPro" id="IPR046348">
    <property type="entry name" value="SIS_dom_sf"/>
</dbReference>
<comment type="caution">
    <text evidence="6">The sequence shown here is derived from an EMBL/GenBank/DDBJ whole genome shotgun (WGS) entry which is preliminary data.</text>
</comment>